<dbReference type="SMART" id="SM00871">
    <property type="entry name" value="AraC_E_bind"/>
    <property type="match status" value="1"/>
</dbReference>
<dbReference type="SUPFAM" id="SSF55136">
    <property type="entry name" value="Probable bacterial effector-binding domain"/>
    <property type="match status" value="1"/>
</dbReference>
<feature type="domain" description="HTH merR-type" evidence="5">
    <location>
        <begin position="5"/>
        <end position="75"/>
    </location>
</feature>
<evidence type="ECO:0000256" key="4">
    <source>
        <dbReference type="ARBA" id="ARBA00023163"/>
    </source>
</evidence>
<reference evidence="6 7" key="1">
    <citation type="submission" date="2019-09" db="EMBL/GenBank/DDBJ databases">
        <title>The complete genome of Methanoplanus sp. FWC-SCC4.</title>
        <authorList>
            <person name="Chen S.-C."/>
            <person name="Zhou Y.-Z."/>
            <person name="Lai M.-C."/>
        </authorList>
    </citation>
    <scope>NUCLEOTIDE SEQUENCE [LARGE SCALE GENOMIC DNA]</scope>
    <source>
        <strain evidence="6 7">FWC-SCC4</strain>
    </source>
</reference>
<evidence type="ECO:0000313" key="6">
    <source>
        <dbReference type="EMBL" id="WOF16165.1"/>
    </source>
</evidence>
<dbReference type="SUPFAM" id="SSF46955">
    <property type="entry name" value="Putative DNA-binding domain"/>
    <property type="match status" value="1"/>
</dbReference>
<protein>
    <submittedName>
        <fullName evidence="6">MerR family transcriptional regulator</fullName>
    </submittedName>
</protein>
<dbReference type="Pfam" id="PF13411">
    <property type="entry name" value="MerR_1"/>
    <property type="match status" value="1"/>
</dbReference>
<dbReference type="InterPro" id="IPR011256">
    <property type="entry name" value="Reg_factor_effector_dom_sf"/>
</dbReference>
<dbReference type="GeneID" id="85229575"/>
<keyword evidence="3" id="KW-0238">DNA-binding</keyword>
<evidence type="ECO:0000259" key="5">
    <source>
        <dbReference type="PROSITE" id="PS50937"/>
    </source>
</evidence>
<evidence type="ECO:0000256" key="3">
    <source>
        <dbReference type="ARBA" id="ARBA00023125"/>
    </source>
</evidence>
<dbReference type="EMBL" id="CP043875">
    <property type="protein sequence ID" value="WOF16165.1"/>
    <property type="molecule type" value="Genomic_DNA"/>
</dbReference>
<dbReference type="InterPro" id="IPR000551">
    <property type="entry name" value="MerR-type_HTH_dom"/>
</dbReference>
<keyword evidence="4" id="KW-0804">Transcription</keyword>
<dbReference type="GO" id="GO:0003677">
    <property type="term" value="F:DNA binding"/>
    <property type="evidence" value="ECO:0007669"/>
    <property type="project" value="UniProtKB-KW"/>
</dbReference>
<dbReference type="KEGG" id="mefw:F1737_05315"/>
<evidence type="ECO:0000256" key="2">
    <source>
        <dbReference type="ARBA" id="ARBA00023015"/>
    </source>
</evidence>
<keyword evidence="2" id="KW-0805">Transcription regulation</keyword>
<dbReference type="Gene3D" id="3.20.80.10">
    <property type="entry name" value="Regulatory factor, effector binding domain"/>
    <property type="match status" value="1"/>
</dbReference>
<sequence length="276" mass="31581">MDVEMISIGKFSEITRLSKKALYCYEKKGLLVPVKKDICSGYRYYNSEQIENAIWIGSLINLGFSLDQISLILSENDKNSPLVRKLFQECLTRTNNEIRRLEMVRRILSSKNPFEELFKMELLNWKIKEVPANRVISINGEGIYNEIVSELIGKLCEEISIQEKQNSQMKVSGPVMVIYTGDCDDMKGTMEAAIPVTGTFKIKNSSIRFKNLPAAKVLSVIHKGPYMNLGMAHKKIFDYCQENNLELSGLGRELYLNNPHETSEEDLMTEIQYSIQ</sequence>
<evidence type="ECO:0000256" key="1">
    <source>
        <dbReference type="ARBA" id="ARBA00022491"/>
    </source>
</evidence>
<proteinExistence type="predicted"/>
<dbReference type="SMART" id="SM00422">
    <property type="entry name" value="HTH_MERR"/>
    <property type="match status" value="1"/>
</dbReference>
<dbReference type="RefSeq" id="WP_317137746.1">
    <property type="nucleotide sequence ID" value="NZ_CP043875.1"/>
</dbReference>
<dbReference type="InterPro" id="IPR010499">
    <property type="entry name" value="AraC_E-bd"/>
</dbReference>
<dbReference type="AlphaFoldDB" id="A0AA97FB47"/>
<gene>
    <name evidence="6" type="ORF">F1737_05315</name>
</gene>
<organism evidence="6 7">
    <name type="scientific">Methanochimaera problematica</name>
    <dbReference type="NCBI Taxonomy" id="2609417"/>
    <lineage>
        <taxon>Archaea</taxon>
        <taxon>Methanobacteriati</taxon>
        <taxon>Methanobacteriota</taxon>
        <taxon>Stenosarchaea group</taxon>
        <taxon>Methanomicrobia</taxon>
        <taxon>Methanomicrobiales</taxon>
        <taxon>Methanomicrobiaceae</taxon>
        <taxon>Methanochimaera</taxon>
    </lineage>
</organism>
<dbReference type="PANTHER" id="PTHR30204:SF69">
    <property type="entry name" value="MERR-FAMILY TRANSCRIPTIONAL REGULATOR"/>
    <property type="match status" value="1"/>
</dbReference>
<dbReference type="Pfam" id="PF06445">
    <property type="entry name" value="GyrI-like"/>
    <property type="match status" value="1"/>
</dbReference>
<dbReference type="PROSITE" id="PS50937">
    <property type="entry name" value="HTH_MERR_2"/>
    <property type="match status" value="1"/>
</dbReference>
<keyword evidence="1" id="KW-0678">Repressor</keyword>
<dbReference type="InterPro" id="IPR029442">
    <property type="entry name" value="GyrI-like"/>
</dbReference>
<dbReference type="InterPro" id="IPR047057">
    <property type="entry name" value="MerR_fam"/>
</dbReference>
<dbReference type="Gene3D" id="1.10.1660.10">
    <property type="match status" value="1"/>
</dbReference>
<dbReference type="GO" id="GO:0003700">
    <property type="term" value="F:DNA-binding transcription factor activity"/>
    <property type="evidence" value="ECO:0007669"/>
    <property type="project" value="InterPro"/>
</dbReference>
<dbReference type="InterPro" id="IPR009061">
    <property type="entry name" value="DNA-bd_dom_put_sf"/>
</dbReference>
<dbReference type="Proteomes" id="UP001301797">
    <property type="component" value="Chromosome"/>
</dbReference>
<dbReference type="PANTHER" id="PTHR30204">
    <property type="entry name" value="REDOX-CYCLING DRUG-SENSING TRANSCRIPTIONAL ACTIVATOR SOXR"/>
    <property type="match status" value="1"/>
</dbReference>
<name>A0AA97FB47_9EURY</name>
<evidence type="ECO:0000313" key="7">
    <source>
        <dbReference type="Proteomes" id="UP001301797"/>
    </source>
</evidence>
<keyword evidence="7" id="KW-1185">Reference proteome</keyword>
<accession>A0AA97FB47</accession>